<evidence type="ECO:0000256" key="1">
    <source>
        <dbReference type="SAM" id="Phobius"/>
    </source>
</evidence>
<dbReference type="PANTHER" id="PTHR35337">
    <property type="entry name" value="SLR1478 PROTEIN"/>
    <property type="match status" value="1"/>
</dbReference>
<dbReference type="Pfam" id="PF01944">
    <property type="entry name" value="SpoIIM"/>
    <property type="match status" value="1"/>
</dbReference>
<sequence length="315" mass="34574">MKQQQFEADNAALWAEIAALLDGAGTDRRALPALYRRLCQCLALCSQRGYSPALTDYLQKLVGACHRRLYGTAIERPNTLVRWMLIDFPCRVRAEWRLLLLTCLVFFGVAFGVGLLVWFKPQWAYSFASAAQLENFREMYQPGKASVGRGGSEGDVMMFGHYIWNNVSIGFRTFAGGIFGGIPALISVGFNGMHMGVIASWLSKDPATANQFWSFVITHASLELTGLLLCAMSGIRLGLALIHPGRRTRAHALQESSAYMFPVIVGGSLMTFFAAFIEGFWSGSGAIPINVKYAVGGVCWALVIGFFLFAGRGKQ</sequence>
<dbReference type="InterPro" id="IPR002798">
    <property type="entry name" value="SpoIIM-like"/>
</dbReference>
<gene>
    <name evidence="2" type="ORF">EJB06_19190</name>
</gene>
<protein>
    <submittedName>
        <fullName evidence="2">Stage II sporulation protein M</fullName>
    </submittedName>
</protein>
<feature type="transmembrane region" description="Helical" evidence="1">
    <location>
        <begin position="293"/>
        <end position="311"/>
    </location>
</feature>
<keyword evidence="1" id="KW-0472">Membrane</keyword>
<keyword evidence="1" id="KW-1133">Transmembrane helix</keyword>
<dbReference type="AlphaFoldDB" id="A0A430HIF7"/>
<evidence type="ECO:0000313" key="2">
    <source>
        <dbReference type="EMBL" id="RSZ57290.1"/>
    </source>
</evidence>
<evidence type="ECO:0000313" key="3">
    <source>
        <dbReference type="Proteomes" id="UP000278085"/>
    </source>
</evidence>
<reference evidence="2 3" key="1">
    <citation type="submission" date="2018-12" db="EMBL/GenBank/DDBJ databases">
        <authorList>
            <person name="Yang E."/>
        </authorList>
    </citation>
    <scope>NUCLEOTIDE SEQUENCE [LARGE SCALE GENOMIC DNA]</scope>
    <source>
        <strain evidence="2 3">SOD</strain>
    </source>
</reference>
<keyword evidence="1" id="KW-0812">Transmembrane</keyword>
<feature type="transmembrane region" description="Helical" evidence="1">
    <location>
        <begin position="259"/>
        <end position="281"/>
    </location>
</feature>
<organism evidence="2 3">
    <name type="scientific">Massilia atriviolacea</name>
    <dbReference type="NCBI Taxonomy" id="2495579"/>
    <lineage>
        <taxon>Bacteria</taxon>
        <taxon>Pseudomonadati</taxon>
        <taxon>Pseudomonadota</taxon>
        <taxon>Betaproteobacteria</taxon>
        <taxon>Burkholderiales</taxon>
        <taxon>Oxalobacteraceae</taxon>
        <taxon>Telluria group</taxon>
        <taxon>Massilia</taxon>
    </lineage>
</organism>
<name>A0A430HIF7_9BURK</name>
<dbReference type="OrthoDB" id="9792847at2"/>
<proteinExistence type="predicted"/>
<dbReference type="RefSeq" id="WP_126075633.1">
    <property type="nucleotide sequence ID" value="NZ_CP051166.1"/>
</dbReference>
<dbReference type="PANTHER" id="PTHR35337:SF1">
    <property type="entry name" value="SLR1478 PROTEIN"/>
    <property type="match status" value="1"/>
</dbReference>
<keyword evidence="3" id="KW-1185">Reference proteome</keyword>
<accession>A0A430HIF7</accession>
<dbReference type="Proteomes" id="UP000278085">
    <property type="component" value="Unassembled WGS sequence"/>
</dbReference>
<feature type="transmembrane region" description="Helical" evidence="1">
    <location>
        <begin position="98"/>
        <end position="119"/>
    </location>
</feature>
<comment type="caution">
    <text evidence="2">The sequence shown here is derived from an EMBL/GenBank/DDBJ whole genome shotgun (WGS) entry which is preliminary data.</text>
</comment>
<dbReference type="EMBL" id="RXLQ01000010">
    <property type="protein sequence ID" value="RSZ57290.1"/>
    <property type="molecule type" value="Genomic_DNA"/>
</dbReference>